<evidence type="ECO:0000313" key="2">
    <source>
        <dbReference type="EMBL" id="QOW47811.1"/>
    </source>
</evidence>
<dbReference type="SUPFAM" id="SSF53474">
    <property type="entry name" value="alpha/beta-Hydrolases"/>
    <property type="match status" value="1"/>
</dbReference>
<sequence>MFFQTLGWSAPIKEKFYKNQQAWKDLQTRLPEAYQLDENNQPQEYFWQWQKTNVHVDYYPQPNASAKVILLHGVGTNGRQLSLILGHPLAQAGYETMALDLPGYGLTQYPSKSAIRYDDWVQLVSDFIDAEAQKDQRPIFLYGLSAGGMLTMHVAMQNKHVKGIIGMTFLDQQRLAVKKGTMRFSYLSPVLLPGMKIGAITPVVNSVPLPMSLVSKMYALTNDPQALKIMLNDNTSAGNAMSIKFLNSYMNYKPKYNLSSFTQCPVLLTQPEEDHWTPLQLSQPVLERLSVPHQVVMLPKGGHYPVEAEALEQLKKSSIEFIQSHLNH</sequence>
<dbReference type="Gene3D" id="3.40.50.1820">
    <property type="entry name" value="alpha/beta hydrolase"/>
    <property type="match status" value="1"/>
</dbReference>
<gene>
    <name evidence="2" type="ORF">G0028_01355</name>
</gene>
<dbReference type="InterPro" id="IPR029058">
    <property type="entry name" value="AB_hydrolase_fold"/>
</dbReference>
<name>A0A7S7AJ85_9GAMM</name>
<keyword evidence="2" id="KW-0378">Hydrolase</keyword>
<dbReference type="AlphaFoldDB" id="A0A7S7AJ85"/>
<keyword evidence="3" id="KW-1185">Reference proteome</keyword>
<dbReference type="PANTHER" id="PTHR46438">
    <property type="entry name" value="ALPHA/BETA-HYDROLASES SUPERFAMILY PROTEIN"/>
    <property type="match status" value="1"/>
</dbReference>
<evidence type="ECO:0000259" key="1">
    <source>
        <dbReference type="Pfam" id="PF12146"/>
    </source>
</evidence>
<dbReference type="Proteomes" id="UP000593966">
    <property type="component" value="Chromosome"/>
</dbReference>
<reference evidence="2 3" key="1">
    <citation type="submission" date="2020-02" db="EMBL/GenBank/DDBJ databases">
        <title>Tigecycline-resistant Acinetobacter species from pigs and migratory birds.</title>
        <authorList>
            <person name="Chen C."/>
            <person name="Sun J."/>
            <person name="Liao X.-P."/>
            <person name="Liu Y.-H."/>
        </authorList>
    </citation>
    <scope>NUCLEOTIDE SEQUENCE [LARGE SCALE GENOMIC DNA]</scope>
    <source>
        <strain evidence="2 3">YH12207_T</strain>
    </source>
</reference>
<proteinExistence type="predicted"/>
<dbReference type="GO" id="GO:0016787">
    <property type="term" value="F:hydrolase activity"/>
    <property type="evidence" value="ECO:0007669"/>
    <property type="project" value="UniProtKB-KW"/>
</dbReference>
<feature type="domain" description="Serine aminopeptidase S33" evidence="1">
    <location>
        <begin position="64"/>
        <end position="303"/>
    </location>
</feature>
<protein>
    <submittedName>
        <fullName evidence="2">Alpha/beta hydrolase</fullName>
    </submittedName>
</protein>
<dbReference type="InterPro" id="IPR022742">
    <property type="entry name" value="Hydrolase_4"/>
</dbReference>
<accession>A0A7S7AJ85</accession>
<evidence type="ECO:0000313" key="3">
    <source>
        <dbReference type="Proteomes" id="UP000593966"/>
    </source>
</evidence>
<dbReference type="Pfam" id="PF12146">
    <property type="entry name" value="Hydrolase_4"/>
    <property type="match status" value="1"/>
</dbReference>
<dbReference type="InterPro" id="IPR000073">
    <property type="entry name" value="AB_hydrolase_1"/>
</dbReference>
<dbReference type="EMBL" id="CP048659">
    <property type="protein sequence ID" value="QOW47811.1"/>
    <property type="molecule type" value="Genomic_DNA"/>
</dbReference>
<dbReference type="PRINTS" id="PR00111">
    <property type="entry name" value="ABHYDROLASE"/>
</dbReference>
<organism evidence="2 3">
    <name type="scientific">Acinetobacter piscicola</name>
    <dbReference type="NCBI Taxonomy" id="2006115"/>
    <lineage>
        <taxon>Bacteria</taxon>
        <taxon>Pseudomonadati</taxon>
        <taxon>Pseudomonadota</taxon>
        <taxon>Gammaproteobacteria</taxon>
        <taxon>Moraxellales</taxon>
        <taxon>Moraxellaceae</taxon>
        <taxon>Acinetobacter</taxon>
    </lineage>
</organism>